<dbReference type="GO" id="GO:0016020">
    <property type="term" value="C:membrane"/>
    <property type="evidence" value="ECO:0007669"/>
    <property type="project" value="TreeGrafter"/>
</dbReference>
<evidence type="ECO:0000256" key="3">
    <source>
        <dbReference type="PIRSR" id="PIRSR600407-1"/>
    </source>
</evidence>
<dbReference type="GO" id="GO:0017110">
    <property type="term" value="F:nucleoside diphosphate phosphatase activity"/>
    <property type="evidence" value="ECO:0007669"/>
    <property type="project" value="TreeGrafter"/>
</dbReference>
<dbReference type="PANTHER" id="PTHR11782">
    <property type="entry name" value="ADENOSINE/GUANOSINE DIPHOSPHATASE"/>
    <property type="match status" value="1"/>
</dbReference>
<dbReference type="Pfam" id="PF01150">
    <property type="entry name" value="GDA1_CD39"/>
    <property type="match status" value="1"/>
</dbReference>
<organism evidence="6 7">
    <name type="scientific">Lactuca virosa</name>
    <dbReference type="NCBI Taxonomy" id="75947"/>
    <lineage>
        <taxon>Eukaryota</taxon>
        <taxon>Viridiplantae</taxon>
        <taxon>Streptophyta</taxon>
        <taxon>Embryophyta</taxon>
        <taxon>Tracheophyta</taxon>
        <taxon>Spermatophyta</taxon>
        <taxon>Magnoliopsida</taxon>
        <taxon>eudicotyledons</taxon>
        <taxon>Gunneridae</taxon>
        <taxon>Pentapetalae</taxon>
        <taxon>asterids</taxon>
        <taxon>campanulids</taxon>
        <taxon>Asterales</taxon>
        <taxon>Asteraceae</taxon>
        <taxon>Cichorioideae</taxon>
        <taxon>Cichorieae</taxon>
        <taxon>Lactucinae</taxon>
        <taxon>Lactuca</taxon>
    </lineage>
</organism>
<comment type="similarity">
    <text evidence="1">Belongs to the GDA1/CD39 NTPase family.</text>
</comment>
<evidence type="ECO:0000256" key="1">
    <source>
        <dbReference type="ARBA" id="ARBA00009283"/>
    </source>
</evidence>
<evidence type="ECO:0000313" key="6">
    <source>
        <dbReference type="EMBL" id="CAH1423308.1"/>
    </source>
</evidence>
<dbReference type="InterPro" id="IPR000407">
    <property type="entry name" value="GDA1_CD39_NTPase"/>
</dbReference>
<reference evidence="6 7" key="1">
    <citation type="submission" date="2022-01" db="EMBL/GenBank/DDBJ databases">
        <authorList>
            <person name="Xiong W."/>
            <person name="Schranz E."/>
        </authorList>
    </citation>
    <scope>NUCLEOTIDE SEQUENCE [LARGE SCALE GENOMIC DNA]</scope>
</reference>
<feature type="transmembrane region" description="Helical" evidence="5">
    <location>
        <begin position="429"/>
        <end position="448"/>
    </location>
</feature>
<dbReference type="EMBL" id="CAKMRJ010001112">
    <property type="protein sequence ID" value="CAH1423308.1"/>
    <property type="molecule type" value="Genomic_DNA"/>
</dbReference>
<evidence type="ECO:0000256" key="4">
    <source>
        <dbReference type="PIRSR" id="PIRSR600407-2"/>
    </source>
</evidence>
<feature type="active site" description="Proton acceptor" evidence="3">
    <location>
        <position position="197"/>
    </location>
</feature>
<dbReference type="GO" id="GO:0005524">
    <property type="term" value="F:ATP binding"/>
    <property type="evidence" value="ECO:0007669"/>
    <property type="project" value="UniProtKB-KW"/>
</dbReference>
<keyword evidence="4" id="KW-0067">ATP-binding</keyword>
<dbReference type="PANTHER" id="PTHR11782:SF92">
    <property type="entry name" value="APYRASE 7"/>
    <property type="match status" value="1"/>
</dbReference>
<dbReference type="Gene3D" id="3.30.420.150">
    <property type="entry name" value="Exopolyphosphatase. Domain 2"/>
    <property type="match status" value="1"/>
</dbReference>
<protein>
    <recommendedName>
        <fullName evidence="8">Apyrase</fullName>
    </recommendedName>
</protein>
<feature type="binding site" evidence="4">
    <location>
        <begin position="228"/>
        <end position="232"/>
    </location>
    <ligand>
        <name>ATP</name>
        <dbReference type="ChEBI" id="CHEBI:30616"/>
    </ligand>
</feature>
<evidence type="ECO:0000313" key="7">
    <source>
        <dbReference type="Proteomes" id="UP001157418"/>
    </source>
</evidence>
<name>A0AAU9M5N3_9ASTR</name>
<keyword evidence="2" id="KW-0378">Hydrolase</keyword>
<keyword evidence="5" id="KW-0812">Transmembrane</keyword>
<sequence length="474" mass="53283">MEPKSPSKAKLPILGFFHHFRVLKSGIVIVVVVLLLLILIGYYYLIRNPRFPTYFTVVIDCGSSGTRVNVYEWMWMSNRNPELPILLHSFPDNSTKNHDRKHGCAYHCMQTEPGLDQFVGNSSGVRASLEPLIRRAEKWVPYERHKATPIFVLATAGLRRLGENIANGVLDDVEGVVKLHKFNYRKDWIRVLSGREEAYYGWIALNYHMGVLKNSSRLPTLGLLDLGGSSLQVATEIKEPTAGVFRSTIGSFEIFADSLPDFGLDEAFDRTVAMLSHSHSRKGDLGIYEIGHPCLGDGFMQNYTCHGCIENKISSLHLFGEPNWEKCKGLAKAAATKLNGEKMVNLIGGSHSVARFHALSGFFAVYNLLNLNAEEANVSKIWEKDIIFGPGDVSWTLGAALVEGKDLWGIDTSKAKSISTVSYFRFKRVIFSPYFVFFILVILLFVVYRSQIKLPMLGRKPRQHYSFGPKRCPV</sequence>
<proteinExistence type="inferred from homology"/>
<feature type="transmembrane region" description="Helical" evidence="5">
    <location>
        <begin position="21"/>
        <end position="45"/>
    </location>
</feature>
<dbReference type="GO" id="GO:0009134">
    <property type="term" value="P:nucleoside diphosphate catabolic process"/>
    <property type="evidence" value="ECO:0007669"/>
    <property type="project" value="TreeGrafter"/>
</dbReference>
<dbReference type="Gene3D" id="3.30.420.40">
    <property type="match status" value="1"/>
</dbReference>
<dbReference type="Proteomes" id="UP001157418">
    <property type="component" value="Unassembled WGS sequence"/>
</dbReference>
<accession>A0AAU9M5N3</accession>
<evidence type="ECO:0008006" key="8">
    <source>
        <dbReference type="Google" id="ProtNLM"/>
    </source>
</evidence>
<keyword evidence="5" id="KW-0472">Membrane</keyword>
<gene>
    <name evidence="6" type="ORF">LVIROSA_LOCUS10593</name>
</gene>
<keyword evidence="4" id="KW-0547">Nucleotide-binding</keyword>
<evidence type="ECO:0000256" key="2">
    <source>
        <dbReference type="ARBA" id="ARBA00022801"/>
    </source>
</evidence>
<dbReference type="AlphaFoldDB" id="A0AAU9M5N3"/>
<comment type="caution">
    <text evidence="6">The sequence shown here is derived from an EMBL/GenBank/DDBJ whole genome shotgun (WGS) entry which is preliminary data.</text>
</comment>
<evidence type="ECO:0000256" key="5">
    <source>
        <dbReference type="SAM" id="Phobius"/>
    </source>
</evidence>
<keyword evidence="7" id="KW-1185">Reference proteome</keyword>
<keyword evidence="5" id="KW-1133">Transmembrane helix</keyword>